<dbReference type="CDD" id="cd00407">
    <property type="entry name" value="Urease_beta"/>
    <property type="match status" value="1"/>
</dbReference>
<name>A0A4U3LVP6_9ACTN</name>
<feature type="region of interest" description="Disordered" evidence="3">
    <location>
        <begin position="110"/>
        <end position="134"/>
    </location>
</feature>
<sequence>MADADRLSTEGQGADAARPVAPGAVRVAPGTIRLNADRSDDERLRLVVVNTGDRPIQIGSHLHLPDANSALAFDREAAEGFRLDIPSGTSQRFEPGASREVDLVALRGNRRVPGIQLKPRPPADAGPSSEVDRG</sequence>
<feature type="compositionally biased region" description="Low complexity" evidence="3">
    <location>
        <begin position="13"/>
        <end position="22"/>
    </location>
</feature>
<protein>
    <submittedName>
        <fullName evidence="4">Urease subunit beta</fullName>
        <ecNumber evidence="4">3.5.1.5</ecNumber>
    </submittedName>
</protein>
<dbReference type="Gene3D" id="2.10.150.10">
    <property type="entry name" value="Urease, beta subunit"/>
    <property type="match status" value="1"/>
</dbReference>
<reference evidence="4 5" key="1">
    <citation type="submission" date="2019-04" db="EMBL/GenBank/DDBJ databases">
        <title>Kribbella sp. NEAU-THZ 27 nov., a novel actinomycete isolated from soil.</title>
        <authorList>
            <person name="Duan L."/>
        </authorList>
    </citation>
    <scope>NUCLEOTIDE SEQUENCE [LARGE SCALE GENOMIC DNA]</scope>
    <source>
        <strain evidence="5">NEAU-THZ27</strain>
    </source>
</reference>
<dbReference type="GO" id="GO:0035550">
    <property type="term" value="C:urease complex"/>
    <property type="evidence" value="ECO:0007669"/>
    <property type="project" value="InterPro"/>
</dbReference>
<evidence type="ECO:0000256" key="3">
    <source>
        <dbReference type="SAM" id="MobiDB-lite"/>
    </source>
</evidence>
<comment type="caution">
    <text evidence="4">The sequence shown here is derived from an EMBL/GenBank/DDBJ whole genome shotgun (WGS) entry which is preliminary data.</text>
</comment>
<comment type="catalytic activity">
    <reaction evidence="2">
        <text>urea + 2 H2O + H(+) = hydrogencarbonate + 2 NH4(+)</text>
        <dbReference type="Rhea" id="RHEA:20557"/>
        <dbReference type="ChEBI" id="CHEBI:15377"/>
        <dbReference type="ChEBI" id="CHEBI:15378"/>
        <dbReference type="ChEBI" id="CHEBI:16199"/>
        <dbReference type="ChEBI" id="CHEBI:17544"/>
        <dbReference type="ChEBI" id="CHEBI:28938"/>
        <dbReference type="EC" id="3.5.1.5"/>
    </reaction>
</comment>
<dbReference type="InterPro" id="IPR002019">
    <property type="entry name" value="Urease_beta-like"/>
</dbReference>
<evidence type="ECO:0000256" key="1">
    <source>
        <dbReference type="ARBA" id="ARBA00022801"/>
    </source>
</evidence>
<dbReference type="GO" id="GO:0043419">
    <property type="term" value="P:urea catabolic process"/>
    <property type="evidence" value="ECO:0007669"/>
    <property type="project" value="InterPro"/>
</dbReference>
<evidence type="ECO:0000256" key="2">
    <source>
        <dbReference type="ARBA" id="ARBA00047778"/>
    </source>
</evidence>
<dbReference type="SUPFAM" id="SSF51278">
    <property type="entry name" value="Urease, beta-subunit"/>
    <property type="match status" value="1"/>
</dbReference>
<proteinExistence type="predicted"/>
<organism evidence="4 5">
    <name type="scientific">Kribbella jiaozuonensis</name>
    <dbReference type="NCBI Taxonomy" id="2575441"/>
    <lineage>
        <taxon>Bacteria</taxon>
        <taxon>Bacillati</taxon>
        <taxon>Actinomycetota</taxon>
        <taxon>Actinomycetes</taxon>
        <taxon>Propionibacteriales</taxon>
        <taxon>Kribbellaceae</taxon>
        <taxon>Kribbella</taxon>
    </lineage>
</organism>
<keyword evidence="5" id="KW-1185">Reference proteome</keyword>
<dbReference type="EMBL" id="SZPZ01000002">
    <property type="protein sequence ID" value="TKK80238.1"/>
    <property type="molecule type" value="Genomic_DNA"/>
</dbReference>
<dbReference type="InterPro" id="IPR050069">
    <property type="entry name" value="Urease_subunit"/>
</dbReference>
<dbReference type="PANTHER" id="PTHR33569">
    <property type="entry name" value="UREASE"/>
    <property type="match status" value="1"/>
</dbReference>
<dbReference type="OrthoDB" id="9797217at2"/>
<dbReference type="InterPro" id="IPR036461">
    <property type="entry name" value="Urease_betasu_sf"/>
</dbReference>
<dbReference type="PANTHER" id="PTHR33569:SF1">
    <property type="entry name" value="UREASE"/>
    <property type="match status" value="1"/>
</dbReference>
<dbReference type="Pfam" id="PF00699">
    <property type="entry name" value="Urease_beta"/>
    <property type="match status" value="1"/>
</dbReference>
<dbReference type="NCBIfam" id="TIGR00192">
    <property type="entry name" value="urease_beta"/>
    <property type="match status" value="1"/>
</dbReference>
<dbReference type="AlphaFoldDB" id="A0A4U3LVP6"/>
<evidence type="ECO:0000313" key="5">
    <source>
        <dbReference type="Proteomes" id="UP000305836"/>
    </source>
</evidence>
<keyword evidence="1 4" id="KW-0378">Hydrolase</keyword>
<dbReference type="GO" id="GO:0009039">
    <property type="term" value="F:urease activity"/>
    <property type="evidence" value="ECO:0007669"/>
    <property type="project" value="UniProtKB-EC"/>
</dbReference>
<gene>
    <name evidence="4" type="primary">ureB</name>
    <name evidence="4" type="ORF">FDA38_18100</name>
</gene>
<feature type="region of interest" description="Disordered" evidence="3">
    <location>
        <begin position="1"/>
        <end position="22"/>
    </location>
</feature>
<evidence type="ECO:0000313" key="4">
    <source>
        <dbReference type="EMBL" id="TKK80238.1"/>
    </source>
</evidence>
<dbReference type="RefSeq" id="WP_137255178.1">
    <property type="nucleotide sequence ID" value="NZ_JBHSPQ010000001.1"/>
</dbReference>
<accession>A0A4U3LVP6</accession>
<dbReference type="EC" id="3.5.1.5" evidence="4"/>
<dbReference type="Proteomes" id="UP000305836">
    <property type="component" value="Unassembled WGS sequence"/>
</dbReference>